<protein>
    <submittedName>
        <fullName evidence="2">RidA family protein</fullName>
    </submittedName>
</protein>
<gene>
    <name evidence="2" type="ORF">G5C66_04490</name>
</gene>
<evidence type="ECO:0000259" key="1">
    <source>
        <dbReference type="Pfam" id="PF14588"/>
    </source>
</evidence>
<accession>A0A6M1QQE4</accession>
<organism evidence="2 3">
    <name type="scientific">Nocardioides turkmenicus</name>
    <dbReference type="NCBI Taxonomy" id="2711220"/>
    <lineage>
        <taxon>Bacteria</taxon>
        <taxon>Bacillati</taxon>
        <taxon>Actinomycetota</taxon>
        <taxon>Actinomycetes</taxon>
        <taxon>Propionibacteriales</taxon>
        <taxon>Nocardioidaceae</taxon>
        <taxon>Nocardioides</taxon>
    </lineage>
</organism>
<dbReference type="InterPro" id="IPR013813">
    <property type="entry name" value="Endoribo_LPSP/chorism_mut-like"/>
</dbReference>
<dbReference type="EMBL" id="JAALAA010000003">
    <property type="protein sequence ID" value="NGN91995.1"/>
    <property type="molecule type" value="Genomic_DNA"/>
</dbReference>
<dbReference type="InterPro" id="IPR035959">
    <property type="entry name" value="RutC-like_sf"/>
</dbReference>
<dbReference type="PANTHER" id="PTHR43760:SF1">
    <property type="entry name" value="ENDORIBONUCLEASE L-PSP_CHORISMATE MUTASE-LIKE DOMAIN-CONTAINING PROTEIN"/>
    <property type="match status" value="1"/>
</dbReference>
<evidence type="ECO:0000313" key="2">
    <source>
        <dbReference type="EMBL" id="NGN91995.1"/>
    </source>
</evidence>
<dbReference type="AlphaFoldDB" id="A0A6M1QQE4"/>
<name>A0A6M1QQE4_9ACTN</name>
<comment type="caution">
    <text evidence="2">The sequence shown here is derived from an EMBL/GenBank/DDBJ whole genome shotgun (WGS) entry which is preliminary data.</text>
</comment>
<dbReference type="PANTHER" id="PTHR43760">
    <property type="entry name" value="ENDORIBONUCLEASE-RELATED"/>
    <property type="match status" value="1"/>
</dbReference>
<dbReference type="Proteomes" id="UP000483261">
    <property type="component" value="Unassembled WGS sequence"/>
</dbReference>
<dbReference type="Gene3D" id="3.30.1330.40">
    <property type="entry name" value="RutC-like"/>
    <property type="match status" value="1"/>
</dbReference>
<dbReference type="SUPFAM" id="SSF55298">
    <property type="entry name" value="YjgF-like"/>
    <property type="match status" value="1"/>
</dbReference>
<evidence type="ECO:0000313" key="3">
    <source>
        <dbReference type="Proteomes" id="UP000483261"/>
    </source>
</evidence>
<dbReference type="CDD" id="cd02199">
    <property type="entry name" value="YjgF_YER057c_UK114_like_1"/>
    <property type="match status" value="1"/>
</dbReference>
<sequence>MSPWRASAAALAPDVALAELGLALSEAELPAATHVPAVRAGTLVFTSGQLPIREGELLATGRVGDTLGVADGQACAQWCAINALSAIRSEIGDLGQVKRIVKVVAYVASGPLFTDQALVANGASELLGKVFGEVGRHARSAVGVSALPLDAPVELELVVQI</sequence>
<dbReference type="Pfam" id="PF14588">
    <property type="entry name" value="YjgF_endoribonc"/>
    <property type="match status" value="1"/>
</dbReference>
<proteinExistence type="predicted"/>
<reference evidence="2 3" key="1">
    <citation type="submission" date="2020-02" db="EMBL/GenBank/DDBJ databases">
        <title>Whole-genome analyses of novel actinobacteria.</title>
        <authorList>
            <person name="Sahin N."/>
        </authorList>
    </citation>
    <scope>NUCLEOTIDE SEQUENCE [LARGE SCALE GENOMIC DNA]</scope>
    <source>
        <strain evidence="2 3">KC13</strain>
    </source>
</reference>
<feature type="domain" description="Endoribonuclease L-PSP/chorismate mutase-like" evidence="1">
    <location>
        <begin position="19"/>
        <end position="151"/>
    </location>
</feature>
<dbReference type="RefSeq" id="WP_165109947.1">
    <property type="nucleotide sequence ID" value="NZ_JAALAA010000003.1"/>
</dbReference>
<keyword evidence="3" id="KW-1185">Reference proteome</keyword>